<dbReference type="InterPro" id="IPR009715">
    <property type="entry name" value="RtcR"/>
</dbReference>
<dbReference type="Pfam" id="PF06956">
    <property type="entry name" value="RtcR"/>
    <property type="match status" value="1"/>
</dbReference>
<dbReference type="Proteomes" id="UP000006426">
    <property type="component" value="Plasmid pmppla107"/>
</dbReference>
<dbReference type="PROSITE" id="PS50045">
    <property type="entry name" value="SIGMA54_INTERACT_4"/>
    <property type="match status" value="1"/>
</dbReference>
<keyword evidence="4" id="KW-0614">Plasmid</keyword>
<dbReference type="AlphaFoldDB" id="A0AAD0PWR1"/>
<dbReference type="InterPro" id="IPR002078">
    <property type="entry name" value="Sigma_54_int"/>
</dbReference>
<name>A0AAD0PWR1_PSEAV</name>
<dbReference type="GO" id="GO:0006355">
    <property type="term" value="P:regulation of DNA-templated transcription"/>
    <property type="evidence" value="ECO:0007669"/>
    <property type="project" value="InterPro"/>
</dbReference>
<dbReference type="GO" id="GO:0005524">
    <property type="term" value="F:ATP binding"/>
    <property type="evidence" value="ECO:0007669"/>
    <property type="project" value="UniProtKB-KW"/>
</dbReference>
<protein>
    <submittedName>
        <fullName evidence="4">AAA family ATPase</fullName>
    </submittedName>
</protein>
<evidence type="ECO:0000256" key="1">
    <source>
        <dbReference type="ARBA" id="ARBA00022741"/>
    </source>
</evidence>
<reference evidence="4 5" key="1">
    <citation type="journal article" date="2011" name="PLoS Pathog.">
        <title>Dynamic evolution of pathogenicity revealed by sequencing and comparative genomics of 19 Pseudomonas syringae isolates.</title>
        <authorList>
            <person name="Baltrus D.A."/>
            <person name="Nishimura M.T."/>
            <person name="Romanchuk A."/>
            <person name="Chang J.H."/>
            <person name="Mukhtar M.S."/>
            <person name="Cherkis K."/>
            <person name="Roach J."/>
            <person name="Grant S.R."/>
            <person name="Jones C.D."/>
            <person name="Dangl J.L."/>
        </authorList>
    </citation>
    <scope>NUCLEOTIDE SEQUENCE [LARGE SCALE GENOMIC DNA]</scope>
    <source>
        <strain evidence="4 5">M301315</strain>
    </source>
</reference>
<dbReference type="Gene3D" id="3.40.50.300">
    <property type="entry name" value="P-loop containing nucleotide triphosphate hydrolases"/>
    <property type="match status" value="1"/>
</dbReference>
<keyword evidence="2" id="KW-0067">ATP-binding</keyword>
<dbReference type="Gene3D" id="1.10.8.60">
    <property type="match status" value="1"/>
</dbReference>
<dbReference type="PANTHER" id="PTHR32071:SF14">
    <property type="entry name" value="TRANSCRIPTIONAL REGULATORY PROTEIN RTCR"/>
    <property type="match status" value="1"/>
</dbReference>
<proteinExistence type="predicted"/>
<evidence type="ECO:0000313" key="5">
    <source>
        <dbReference type="Proteomes" id="UP000006426"/>
    </source>
</evidence>
<dbReference type="InterPro" id="IPR003593">
    <property type="entry name" value="AAA+_ATPase"/>
</dbReference>
<dbReference type="SMART" id="SM00382">
    <property type="entry name" value="AAA"/>
    <property type="match status" value="1"/>
</dbReference>
<accession>A0AAD0PWR1</accession>
<dbReference type="Pfam" id="PF00158">
    <property type="entry name" value="Sigma54_activat"/>
    <property type="match status" value="1"/>
</dbReference>
<dbReference type="EMBL" id="CP031226">
    <property type="protein sequence ID" value="AXH60160.1"/>
    <property type="molecule type" value="Genomic_DNA"/>
</dbReference>
<dbReference type="SUPFAM" id="SSF52540">
    <property type="entry name" value="P-loop containing nucleoside triphosphate hydrolases"/>
    <property type="match status" value="1"/>
</dbReference>
<evidence type="ECO:0000256" key="2">
    <source>
        <dbReference type="ARBA" id="ARBA00022840"/>
    </source>
</evidence>
<keyword evidence="1" id="KW-0547">Nucleotide-binding</keyword>
<sequence length="536" mass="60082">MVMDMSQSIMISFLGTSLDAGFKEKRKARWRPNVGVALANEPKIDRLILLHEKNHIALAEQVRDDALAMRHDFEVELMEIEADPFELSSTFGMVLQLGERLAFNPDNRYYLNISTGTHIHQISFFMMAESKRWPVKLVQCVDAKTDSLASRILVIDLDLSRYDQVMNRYPVGSADDVDRLKHNIPTKNALYNQLIEKIQKVALRSRSPILLTGPTGTGKTAMARLLHKTKIETGLLSGNFVEVNCSTLRGDTVMSMLFGHKKGSFTGALTDRDGLLKAADKGLLFLDEIGELGLSEQAMLLHAIEDKIFTPLGSEKAIQSDFQLIAGTNRDLDQLVSQGLFREDLLARIDTWVFKMPSLRERSEDIDPNLDYELRKASNPLPADRRFLAPARRAYLEFAVSPEAAWSGNFRDLSSSVERMITLSKQGVIDEEVVQDEIHTLKRKWKGAAPKEVASRDSQIPEDLVSLVLPNHSLNLFEHNQLNFVLRHSLGCPSYAALSRLLYGDKAGTNAAQKSRAYLLGYGLELNSAKQALARE</sequence>
<dbReference type="InterPro" id="IPR058031">
    <property type="entry name" value="AAA_lid_NorR"/>
</dbReference>
<feature type="domain" description="Sigma-54 factor interaction" evidence="3">
    <location>
        <begin position="184"/>
        <end position="422"/>
    </location>
</feature>
<evidence type="ECO:0000259" key="3">
    <source>
        <dbReference type="PROSITE" id="PS50045"/>
    </source>
</evidence>
<organism evidence="4 5">
    <name type="scientific">Pseudomonas amygdali pv. lachrymans str. M301315</name>
    <dbReference type="NCBI Taxonomy" id="629260"/>
    <lineage>
        <taxon>Bacteria</taxon>
        <taxon>Pseudomonadati</taxon>
        <taxon>Pseudomonadota</taxon>
        <taxon>Gammaproteobacteria</taxon>
        <taxon>Pseudomonadales</taxon>
        <taxon>Pseudomonadaceae</taxon>
        <taxon>Pseudomonas</taxon>
        <taxon>Pseudomonas amygdali</taxon>
    </lineage>
</organism>
<gene>
    <name evidence="4" type="ORF">PLA107_033785</name>
</gene>
<dbReference type="CDD" id="cd00009">
    <property type="entry name" value="AAA"/>
    <property type="match status" value="1"/>
</dbReference>
<dbReference type="InterPro" id="IPR027417">
    <property type="entry name" value="P-loop_NTPase"/>
</dbReference>
<geneLocation type="plasmid" evidence="5">
    <name>pmppla107</name>
</geneLocation>
<dbReference type="PANTHER" id="PTHR32071">
    <property type="entry name" value="TRANSCRIPTIONAL REGULATORY PROTEIN"/>
    <property type="match status" value="1"/>
</dbReference>
<dbReference type="Pfam" id="PF25601">
    <property type="entry name" value="AAA_lid_14"/>
    <property type="match status" value="1"/>
</dbReference>
<dbReference type="Gene3D" id="3.40.50.10770">
    <property type="entry name" value="Hypothetical protein VC1899 like domain (Restriction endonuclease-like)"/>
    <property type="match status" value="1"/>
</dbReference>
<evidence type="ECO:0000313" key="4">
    <source>
        <dbReference type="EMBL" id="AXH60160.1"/>
    </source>
</evidence>